<dbReference type="InterPro" id="IPR004606">
    <property type="entry name" value="Mop_domain"/>
</dbReference>
<evidence type="ECO:0000256" key="2">
    <source>
        <dbReference type="ARBA" id="ARBA00022475"/>
    </source>
</evidence>
<dbReference type="InterPro" id="IPR017871">
    <property type="entry name" value="ABC_transporter-like_CS"/>
</dbReference>
<dbReference type="SUPFAM" id="SSF52540">
    <property type="entry name" value="P-loop containing nucleoside triphosphate hydrolases"/>
    <property type="match status" value="1"/>
</dbReference>
<evidence type="ECO:0000313" key="10">
    <source>
        <dbReference type="EMBL" id="POB48191.1"/>
    </source>
</evidence>
<dbReference type="RefSeq" id="WP_011152135.1">
    <property type="nucleotide sequence ID" value="NZ_CABMOC010000003.1"/>
</dbReference>
<proteinExistence type="predicted"/>
<dbReference type="EMBL" id="PDGH01000081">
    <property type="protein sequence ID" value="POB48191.1"/>
    <property type="molecule type" value="Genomic_DNA"/>
</dbReference>
<dbReference type="Proteomes" id="UP000237466">
    <property type="component" value="Unassembled WGS sequence"/>
</dbReference>
<dbReference type="InterPro" id="IPR003593">
    <property type="entry name" value="AAA+_ATPase"/>
</dbReference>
<dbReference type="GO" id="GO:0016020">
    <property type="term" value="C:membrane"/>
    <property type="evidence" value="ECO:0007669"/>
    <property type="project" value="InterPro"/>
</dbReference>
<dbReference type="SMR" id="A0A2S3R3B2"/>
<dbReference type="PROSITE" id="PS00211">
    <property type="entry name" value="ABC_TRANSPORTER_1"/>
    <property type="match status" value="1"/>
</dbReference>
<dbReference type="InterPro" id="IPR011868">
    <property type="entry name" value="ModC_ABC_ATP-bd"/>
</dbReference>
<keyword evidence="3 9" id="KW-0500">Molybdenum</keyword>
<dbReference type="PANTHER" id="PTHR43514:SF4">
    <property type="entry name" value="ABC TRANSPORTER I FAMILY MEMBER 10"/>
    <property type="match status" value="1"/>
</dbReference>
<dbReference type="Gene3D" id="3.40.50.300">
    <property type="entry name" value="P-loop containing nucleotide triphosphate hydrolases"/>
    <property type="match status" value="1"/>
</dbReference>
<evidence type="ECO:0000256" key="5">
    <source>
        <dbReference type="ARBA" id="ARBA00022741"/>
    </source>
</evidence>
<dbReference type="GO" id="GO:0140359">
    <property type="term" value="F:ABC-type transporter activity"/>
    <property type="evidence" value="ECO:0007669"/>
    <property type="project" value="InterPro"/>
</dbReference>
<dbReference type="InterPro" id="IPR003439">
    <property type="entry name" value="ABC_transporter-like_ATP-bd"/>
</dbReference>
<sequence>MKGLQVAFKQTLGHVVFDIELQLPSKGVSAIFGRSGAGKTSIINVISGLTQPEQGRIALNSDVLFDSVLGINVPVHQRNIGYVFQDSRLFPHYHVEGNLKYGVKQYDAEMFDKVVALLALQPLLKRYPASLSGGEKQRVAIGRALLSSPKILLMDEPLASLDMPRKKEVLPFLEKLSESFEIPIVYVTHSLQEILRLADHLTVLDRGQIVASGVLSEVWSSQAMRPWQSFSEQSTLFNANIAEQHPQYALTRVMLSSTASLWVQKIDAPLGSDIRLQVRANDVSITLVQPQKTSIRNIIEAKVERVEKRHPAEDKESIAVKLALTQDCFLWATITPWALADLNLKQGDRVFAQIKGVSVTQRDIALTH</sequence>
<comment type="caution">
    <text evidence="10">The sequence shown here is derived from an EMBL/GenBank/DDBJ whole genome shotgun (WGS) entry which is preliminary data.</text>
</comment>
<dbReference type="GO" id="GO:0005524">
    <property type="term" value="F:ATP binding"/>
    <property type="evidence" value="ECO:0007669"/>
    <property type="project" value="UniProtKB-KW"/>
</dbReference>
<dbReference type="InterPro" id="IPR027417">
    <property type="entry name" value="P-loop_NTPase"/>
</dbReference>
<dbReference type="PROSITE" id="PS51866">
    <property type="entry name" value="MOP"/>
    <property type="match status" value="1"/>
</dbReference>
<dbReference type="NCBIfam" id="NF008355">
    <property type="entry name" value="PRK11144.1"/>
    <property type="match status" value="1"/>
</dbReference>
<evidence type="ECO:0000256" key="1">
    <source>
        <dbReference type="ARBA" id="ARBA00022448"/>
    </source>
</evidence>
<dbReference type="FunFam" id="3.40.50.300:FF:000634">
    <property type="entry name" value="Molybdenum import ATP-binding protein ModC"/>
    <property type="match status" value="1"/>
</dbReference>
<keyword evidence="1" id="KW-0813">Transport</keyword>
<dbReference type="EC" id="3.6.3.29" evidence="10"/>
<protein>
    <submittedName>
        <fullName evidence="10">Molybdenum import ATP-binding protein ModC</fullName>
        <ecNumber evidence="10">3.6.3.29</ecNumber>
    </submittedName>
</protein>
<accession>A0A2S3R3B2</accession>
<dbReference type="NCBIfam" id="TIGR02142">
    <property type="entry name" value="modC_ABC"/>
    <property type="match status" value="1"/>
</dbReference>
<evidence type="ECO:0000256" key="9">
    <source>
        <dbReference type="PROSITE-ProRule" id="PRU01213"/>
    </source>
</evidence>
<name>A0A2S3R3B2_VIBVL</name>
<evidence type="ECO:0000313" key="11">
    <source>
        <dbReference type="Proteomes" id="UP000237466"/>
    </source>
</evidence>
<keyword evidence="10" id="KW-0378">Hydrolase</keyword>
<keyword evidence="2" id="KW-1003">Cell membrane</keyword>
<keyword evidence="8" id="KW-0472">Membrane</keyword>
<dbReference type="Gene3D" id="2.40.50.100">
    <property type="match status" value="1"/>
</dbReference>
<organism evidence="10 11">
    <name type="scientific">Vibrio vulnificus</name>
    <dbReference type="NCBI Taxonomy" id="672"/>
    <lineage>
        <taxon>Bacteria</taxon>
        <taxon>Pseudomonadati</taxon>
        <taxon>Pseudomonadota</taxon>
        <taxon>Gammaproteobacteria</taxon>
        <taxon>Vibrionales</taxon>
        <taxon>Vibrionaceae</taxon>
        <taxon>Vibrio</taxon>
    </lineage>
</organism>
<evidence type="ECO:0000256" key="6">
    <source>
        <dbReference type="ARBA" id="ARBA00022840"/>
    </source>
</evidence>
<dbReference type="InterPro" id="IPR050334">
    <property type="entry name" value="Molybdenum_import_ModC"/>
</dbReference>
<dbReference type="InterPro" id="IPR008995">
    <property type="entry name" value="Mo/tungstate-bd_C_term_dom"/>
</dbReference>
<dbReference type="SMART" id="SM00382">
    <property type="entry name" value="AAA"/>
    <property type="match status" value="1"/>
</dbReference>
<dbReference type="Pfam" id="PF03459">
    <property type="entry name" value="TOBE"/>
    <property type="match status" value="1"/>
</dbReference>
<dbReference type="Pfam" id="PF00005">
    <property type="entry name" value="ABC_tran"/>
    <property type="match status" value="1"/>
</dbReference>
<keyword evidence="4" id="KW-0997">Cell inner membrane</keyword>
<gene>
    <name evidence="10" type="primary">modC</name>
    <name evidence="10" type="ORF">CRN52_10715</name>
</gene>
<dbReference type="PROSITE" id="PS50893">
    <property type="entry name" value="ABC_TRANSPORTER_2"/>
    <property type="match status" value="1"/>
</dbReference>
<keyword evidence="5" id="KW-0547">Nucleotide-binding</keyword>
<reference evidence="10 11" key="1">
    <citation type="journal article" date="2018" name="Front. Microbiol.">
        <title>Phylogeny of Vibrio vulnificus from the Analysis of the Core-Genome: Implications for Intra-Species Taxonomy.</title>
        <authorList>
            <person name="Roig F.J."/>
            <person name="Gonzalez-Candelas F."/>
            <person name="Sanjuan E."/>
            <person name="Fouz B."/>
            <person name="Feil E.J."/>
            <person name="Llorens C."/>
            <person name="Baker-Austin C."/>
            <person name="Oliver J.D."/>
            <person name="Danin-Poleg Y."/>
            <person name="Gibas C.J."/>
            <person name="Kashi Y."/>
            <person name="Gulig P.A."/>
            <person name="Morrison S.S."/>
            <person name="Amaro C."/>
        </authorList>
    </citation>
    <scope>NUCLEOTIDE SEQUENCE [LARGE SCALE GENOMIC DNA]</scope>
    <source>
        <strain evidence="10 11">CECT4608</strain>
    </source>
</reference>
<evidence type="ECO:0000256" key="4">
    <source>
        <dbReference type="ARBA" id="ARBA00022519"/>
    </source>
</evidence>
<dbReference type="GO" id="GO:0015098">
    <property type="term" value="F:molybdate ion transmembrane transporter activity"/>
    <property type="evidence" value="ECO:0007669"/>
    <property type="project" value="InterPro"/>
</dbReference>
<evidence type="ECO:0000256" key="3">
    <source>
        <dbReference type="ARBA" id="ARBA00022505"/>
    </source>
</evidence>
<evidence type="ECO:0000256" key="8">
    <source>
        <dbReference type="ARBA" id="ARBA00023136"/>
    </source>
</evidence>
<dbReference type="PANTHER" id="PTHR43514">
    <property type="entry name" value="ABC TRANSPORTER I FAMILY MEMBER 10"/>
    <property type="match status" value="1"/>
</dbReference>
<dbReference type="GO" id="GO:0016887">
    <property type="term" value="F:ATP hydrolysis activity"/>
    <property type="evidence" value="ECO:0007669"/>
    <property type="project" value="InterPro"/>
</dbReference>
<dbReference type="InterPro" id="IPR005116">
    <property type="entry name" value="Transp-assoc_OB_typ1"/>
</dbReference>
<evidence type="ECO:0000256" key="7">
    <source>
        <dbReference type="ARBA" id="ARBA00022967"/>
    </source>
</evidence>
<dbReference type="SUPFAM" id="SSF50331">
    <property type="entry name" value="MOP-like"/>
    <property type="match status" value="1"/>
</dbReference>
<keyword evidence="6 10" id="KW-0067">ATP-binding</keyword>
<keyword evidence="7" id="KW-1278">Translocase</keyword>
<dbReference type="AlphaFoldDB" id="A0A2S3R3B2"/>